<reference evidence="1 2" key="1">
    <citation type="journal article" date="2021" name="Elife">
        <title>Chloroplast acquisition without the gene transfer in kleptoplastic sea slugs, Plakobranchus ocellatus.</title>
        <authorList>
            <person name="Maeda T."/>
            <person name="Takahashi S."/>
            <person name="Yoshida T."/>
            <person name="Shimamura S."/>
            <person name="Takaki Y."/>
            <person name="Nagai Y."/>
            <person name="Toyoda A."/>
            <person name="Suzuki Y."/>
            <person name="Arimoto A."/>
            <person name="Ishii H."/>
            <person name="Satoh N."/>
            <person name="Nishiyama T."/>
            <person name="Hasebe M."/>
            <person name="Maruyama T."/>
            <person name="Minagawa J."/>
            <person name="Obokata J."/>
            <person name="Shigenobu S."/>
        </authorList>
    </citation>
    <scope>NUCLEOTIDE SEQUENCE [LARGE SCALE GENOMIC DNA]</scope>
</reference>
<sequence length="150" mass="16605">MASSLTIVYLFGKMVITDVSIEETRGHTAIARAPVAGCELATEGSFQISWRKRYKRAASTIKEIKTLGDRTLHRMGLILPTQATKRRKIKKNSLLLNRGIKISAFNLAQQSAIITIIPQLSGTVTLVVVMVAQSEKGCMDLHIHNQVLLY</sequence>
<keyword evidence="2" id="KW-1185">Reference proteome</keyword>
<dbReference type="AlphaFoldDB" id="A0AAV3ZGZ6"/>
<accession>A0AAV3ZGZ6</accession>
<evidence type="ECO:0000313" key="2">
    <source>
        <dbReference type="Proteomes" id="UP000735302"/>
    </source>
</evidence>
<proteinExistence type="predicted"/>
<evidence type="ECO:0000313" key="1">
    <source>
        <dbReference type="EMBL" id="GFN94588.1"/>
    </source>
</evidence>
<dbReference type="EMBL" id="BLXT01002468">
    <property type="protein sequence ID" value="GFN94588.1"/>
    <property type="molecule type" value="Genomic_DNA"/>
</dbReference>
<comment type="caution">
    <text evidence="1">The sequence shown here is derived from an EMBL/GenBank/DDBJ whole genome shotgun (WGS) entry which is preliminary data.</text>
</comment>
<protein>
    <submittedName>
        <fullName evidence="1">Uncharacterized protein</fullName>
    </submittedName>
</protein>
<gene>
    <name evidence="1" type="ORF">PoB_002109400</name>
</gene>
<name>A0AAV3ZGZ6_9GAST</name>
<dbReference type="Proteomes" id="UP000735302">
    <property type="component" value="Unassembled WGS sequence"/>
</dbReference>
<organism evidence="1 2">
    <name type="scientific">Plakobranchus ocellatus</name>
    <dbReference type="NCBI Taxonomy" id="259542"/>
    <lineage>
        <taxon>Eukaryota</taxon>
        <taxon>Metazoa</taxon>
        <taxon>Spiralia</taxon>
        <taxon>Lophotrochozoa</taxon>
        <taxon>Mollusca</taxon>
        <taxon>Gastropoda</taxon>
        <taxon>Heterobranchia</taxon>
        <taxon>Euthyneura</taxon>
        <taxon>Panpulmonata</taxon>
        <taxon>Sacoglossa</taxon>
        <taxon>Placobranchoidea</taxon>
        <taxon>Plakobranchidae</taxon>
        <taxon>Plakobranchus</taxon>
    </lineage>
</organism>